<feature type="transmembrane region" description="Helical" evidence="24">
    <location>
        <begin position="132"/>
        <end position="151"/>
    </location>
</feature>
<evidence type="ECO:0000256" key="23">
    <source>
        <dbReference type="ARBA" id="ARBA00033406"/>
    </source>
</evidence>
<organism evidence="25 26">
    <name type="scientific">Caloramator fervidus</name>
    <dbReference type="NCBI Taxonomy" id="29344"/>
    <lineage>
        <taxon>Bacteria</taxon>
        <taxon>Bacillati</taxon>
        <taxon>Bacillota</taxon>
        <taxon>Clostridia</taxon>
        <taxon>Eubacteriales</taxon>
        <taxon>Clostridiaceae</taxon>
        <taxon>Caloramator</taxon>
    </lineage>
</organism>
<evidence type="ECO:0000256" key="5">
    <source>
        <dbReference type="ARBA" id="ARBA00010185"/>
    </source>
</evidence>
<evidence type="ECO:0000256" key="11">
    <source>
        <dbReference type="ARBA" id="ARBA00022692"/>
    </source>
</evidence>
<accession>A0A1H5S6G1</accession>
<dbReference type="EMBL" id="FNUK01000002">
    <property type="protein sequence ID" value="SEF45361.1"/>
    <property type="molecule type" value="Genomic_DNA"/>
</dbReference>
<reference evidence="26" key="1">
    <citation type="submission" date="2016-10" db="EMBL/GenBank/DDBJ databases">
        <authorList>
            <person name="Varghese N."/>
            <person name="Submissions S."/>
        </authorList>
    </citation>
    <scope>NUCLEOTIDE SEQUENCE [LARGE SCALE GENOMIC DNA]</scope>
    <source>
        <strain evidence="26">DSM 5463</strain>
    </source>
</reference>
<evidence type="ECO:0000256" key="13">
    <source>
        <dbReference type="ARBA" id="ARBA00022989"/>
    </source>
</evidence>
<comment type="pathway">
    <text evidence="4">Lipid metabolism.</text>
</comment>
<evidence type="ECO:0000313" key="25">
    <source>
        <dbReference type="EMBL" id="SEF45361.1"/>
    </source>
</evidence>
<comment type="pathway">
    <text evidence="3">Phospholipid metabolism; CDP-diacylglycerol biosynthesis; CDP-diacylglycerol from sn-glycerol 3-phosphate: step 3/3.</text>
</comment>
<keyword evidence="8" id="KW-1003">Cell membrane</keyword>
<dbReference type="GO" id="GO:0005886">
    <property type="term" value="C:plasma membrane"/>
    <property type="evidence" value="ECO:0007669"/>
    <property type="project" value="UniProtKB-SubCell"/>
</dbReference>
<evidence type="ECO:0000256" key="19">
    <source>
        <dbReference type="ARBA" id="ARBA00031825"/>
    </source>
</evidence>
<keyword evidence="12 25" id="KW-0548">Nucleotidyltransferase</keyword>
<evidence type="ECO:0000256" key="2">
    <source>
        <dbReference type="ARBA" id="ARBA00004651"/>
    </source>
</evidence>
<gene>
    <name evidence="25" type="ORF">SAMN05660865_00261</name>
</gene>
<keyword evidence="16" id="KW-0594">Phospholipid biosynthesis</keyword>
<feature type="transmembrane region" description="Helical" evidence="24">
    <location>
        <begin position="50"/>
        <end position="70"/>
    </location>
</feature>
<feature type="transmembrane region" description="Helical" evidence="24">
    <location>
        <begin position="12"/>
        <end position="38"/>
    </location>
</feature>
<feature type="transmembrane region" description="Helical" evidence="24">
    <location>
        <begin position="100"/>
        <end position="120"/>
    </location>
</feature>
<dbReference type="RefSeq" id="WP_103895286.1">
    <property type="nucleotide sequence ID" value="NZ_FNUK01000002.1"/>
</dbReference>
<keyword evidence="10 25" id="KW-0808">Transferase</keyword>
<evidence type="ECO:0000256" key="16">
    <source>
        <dbReference type="ARBA" id="ARBA00023209"/>
    </source>
</evidence>
<evidence type="ECO:0000256" key="7">
    <source>
        <dbReference type="ARBA" id="ARBA00019373"/>
    </source>
</evidence>
<keyword evidence="13 24" id="KW-1133">Transmembrane helix</keyword>
<evidence type="ECO:0000256" key="12">
    <source>
        <dbReference type="ARBA" id="ARBA00022695"/>
    </source>
</evidence>
<feature type="transmembrane region" description="Helical" evidence="24">
    <location>
        <begin position="171"/>
        <end position="189"/>
    </location>
</feature>
<dbReference type="PANTHER" id="PTHR46382">
    <property type="entry name" value="PHOSPHATIDATE CYTIDYLYLTRANSFERASE"/>
    <property type="match status" value="1"/>
</dbReference>
<comment type="similarity">
    <text evidence="5">Belongs to the CDS family.</text>
</comment>
<evidence type="ECO:0000256" key="20">
    <source>
        <dbReference type="ARBA" id="ARBA00032253"/>
    </source>
</evidence>
<keyword evidence="9" id="KW-0444">Lipid biosynthesis</keyword>
<keyword evidence="11 24" id="KW-0812">Transmembrane</keyword>
<comment type="catalytic activity">
    <reaction evidence="1">
        <text>a 1,2-diacyl-sn-glycero-3-phosphate + CTP + H(+) = a CDP-1,2-diacyl-sn-glycerol + diphosphate</text>
        <dbReference type="Rhea" id="RHEA:16229"/>
        <dbReference type="ChEBI" id="CHEBI:15378"/>
        <dbReference type="ChEBI" id="CHEBI:33019"/>
        <dbReference type="ChEBI" id="CHEBI:37563"/>
        <dbReference type="ChEBI" id="CHEBI:58332"/>
        <dbReference type="ChEBI" id="CHEBI:58608"/>
        <dbReference type="EC" id="2.7.7.41"/>
    </reaction>
</comment>
<keyword evidence="26" id="KW-1185">Reference proteome</keyword>
<evidence type="ECO:0000256" key="10">
    <source>
        <dbReference type="ARBA" id="ARBA00022679"/>
    </source>
</evidence>
<dbReference type="EC" id="2.7.7.41" evidence="6"/>
<dbReference type="GO" id="GO:0004605">
    <property type="term" value="F:phosphatidate cytidylyltransferase activity"/>
    <property type="evidence" value="ECO:0007669"/>
    <property type="project" value="UniProtKB-EC"/>
</dbReference>
<evidence type="ECO:0000256" key="24">
    <source>
        <dbReference type="SAM" id="Phobius"/>
    </source>
</evidence>
<dbReference type="PANTHER" id="PTHR46382:SF1">
    <property type="entry name" value="PHOSPHATIDATE CYTIDYLYLTRANSFERASE"/>
    <property type="match status" value="1"/>
</dbReference>
<evidence type="ECO:0000256" key="4">
    <source>
        <dbReference type="ARBA" id="ARBA00005189"/>
    </source>
</evidence>
<evidence type="ECO:0000256" key="22">
    <source>
        <dbReference type="ARBA" id="ARBA00032743"/>
    </source>
</evidence>
<evidence type="ECO:0000256" key="8">
    <source>
        <dbReference type="ARBA" id="ARBA00022475"/>
    </source>
</evidence>
<evidence type="ECO:0000256" key="17">
    <source>
        <dbReference type="ARBA" id="ARBA00023264"/>
    </source>
</evidence>
<evidence type="ECO:0000313" key="26">
    <source>
        <dbReference type="Proteomes" id="UP000242850"/>
    </source>
</evidence>
<keyword evidence="14" id="KW-0443">Lipid metabolism</keyword>
<dbReference type="AlphaFoldDB" id="A0A1H5S6G1"/>
<keyword evidence="15 24" id="KW-0472">Membrane</keyword>
<protein>
    <recommendedName>
        <fullName evidence="7">Phosphatidate cytidylyltransferase</fullName>
        <ecNumber evidence="6">2.7.7.41</ecNumber>
    </recommendedName>
    <alternativeName>
        <fullName evidence="20">CDP-DAG synthase</fullName>
    </alternativeName>
    <alternativeName>
        <fullName evidence="22">CDP-DG synthase</fullName>
    </alternativeName>
    <alternativeName>
        <fullName evidence="18">CDP-diacylglycerol synthase</fullName>
    </alternativeName>
    <alternativeName>
        <fullName evidence="21">CDP-diglyceride pyrophosphorylase</fullName>
    </alternativeName>
    <alternativeName>
        <fullName evidence="23">CDP-diglyceride synthase</fullName>
    </alternativeName>
    <alternativeName>
        <fullName evidence="19">CTP:phosphatidate cytidylyltransferase</fullName>
    </alternativeName>
</protein>
<evidence type="ECO:0000256" key="9">
    <source>
        <dbReference type="ARBA" id="ARBA00022516"/>
    </source>
</evidence>
<dbReference type="Proteomes" id="UP000242850">
    <property type="component" value="Unassembled WGS sequence"/>
</dbReference>
<evidence type="ECO:0000256" key="6">
    <source>
        <dbReference type="ARBA" id="ARBA00012487"/>
    </source>
</evidence>
<feature type="transmembrane region" description="Helical" evidence="24">
    <location>
        <begin position="240"/>
        <end position="258"/>
    </location>
</feature>
<name>A0A1H5S6G1_9CLOT</name>
<comment type="subcellular location">
    <subcellularLocation>
        <location evidence="2">Cell membrane</location>
        <topology evidence="2">Multi-pass membrane protein</topology>
    </subcellularLocation>
</comment>
<evidence type="ECO:0000256" key="18">
    <source>
        <dbReference type="ARBA" id="ARBA00029893"/>
    </source>
</evidence>
<dbReference type="Pfam" id="PF01148">
    <property type="entry name" value="CTP_transf_1"/>
    <property type="match status" value="1"/>
</dbReference>
<evidence type="ECO:0000256" key="1">
    <source>
        <dbReference type="ARBA" id="ARBA00001698"/>
    </source>
</evidence>
<keyword evidence="17" id="KW-1208">Phospholipid metabolism</keyword>
<evidence type="ECO:0000256" key="15">
    <source>
        <dbReference type="ARBA" id="ARBA00023136"/>
    </source>
</evidence>
<proteinExistence type="inferred from homology"/>
<feature type="transmembrane region" description="Helical" evidence="24">
    <location>
        <begin position="196"/>
        <end position="214"/>
    </location>
</feature>
<feature type="transmembrane region" description="Helical" evidence="24">
    <location>
        <begin position="77"/>
        <end position="94"/>
    </location>
</feature>
<evidence type="ECO:0000256" key="21">
    <source>
        <dbReference type="ARBA" id="ARBA00032396"/>
    </source>
</evidence>
<dbReference type="GO" id="GO:0016024">
    <property type="term" value="P:CDP-diacylglycerol biosynthetic process"/>
    <property type="evidence" value="ECO:0007669"/>
    <property type="project" value="TreeGrafter"/>
</dbReference>
<sequence>MSKRVISALIALPLLIVFTIYGGIIFKLGVSALTLLALYEYVNAYKNTNYKIIVPVFIAIYFLNLIFIFTNQGPEKDLLLIVLAVLISMAIPIFNKEYNVISSALTCIGIVYIIVFFNMLIYVRMGTNGHKFIWLIYIIAWACDTLAYYSGSFLGKHKLCPEVSPKKTVEGSIGGIVGSILGVLIWCWLNNDLKLNLLYMIILGILGGIISQIGDLSASLIKRYVGIKDYGNIMPGHGGILDRFDSILFIAPIVYYYIEKVIF</sequence>
<dbReference type="OrthoDB" id="9799199at2"/>
<evidence type="ECO:0000256" key="14">
    <source>
        <dbReference type="ARBA" id="ARBA00023098"/>
    </source>
</evidence>
<evidence type="ECO:0000256" key="3">
    <source>
        <dbReference type="ARBA" id="ARBA00005119"/>
    </source>
</evidence>